<dbReference type="STRING" id="1128970.SAMN04487935_2555"/>
<feature type="region of interest" description="Disordered" evidence="1">
    <location>
        <begin position="191"/>
        <end position="218"/>
    </location>
</feature>
<dbReference type="OrthoDB" id="669636at2"/>
<gene>
    <name evidence="3" type="ORF">SAMN04487935_2555</name>
</gene>
<evidence type="ECO:0000256" key="1">
    <source>
        <dbReference type="SAM" id="MobiDB-lite"/>
    </source>
</evidence>
<accession>A0A1G8ZE94</accession>
<feature type="compositionally biased region" description="Basic and acidic residues" evidence="1">
    <location>
        <begin position="202"/>
        <end position="213"/>
    </location>
</feature>
<feature type="signal peptide" evidence="2">
    <location>
        <begin position="1"/>
        <end position="24"/>
    </location>
</feature>
<dbReference type="EMBL" id="FNEZ01000004">
    <property type="protein sequence ID" value="SDK13446.1"/>
    <property type="molecule type" value="Genomic_DNA"/>
</dbReference>
<dbReference type="Proteomes" id="UP000199580">
    <property type="component" value="Unassembled WGS sequence"/>
</dbReference>
<organism evidence="3 4">
    <name type="scientific">Flavobacterium noncentrifugens</name>
    <dbReference type="NCBI Taxonomy" id="1128970"/>
    <lineage>
        <taxon>Bacteria</taxon>
        <taxon>Pseudomonadati</taxon>
        <taxon>Bacteroidota</taxon>
        <taxon>Flavobacteriia</taxon>
        <taxon>Flavobacteriales</taxon>
        <taxon>Flavobacteriaceae</taxon>
        <taxon>Flavobacterium</taxon>
    </lineage>
</organism>
<dbReference type="Gene3D" id="3.40.50.10610">
    <property type="entry name" value="ABC-type transport auxiliary lipoprotein component"/>
    <property type="match status" value="1"/>
</dbReference>
<dbReference type="AlphaFoldDB" id="A0A1G8ZE94"/>
<keyword evidence="4" id="KW-1185">Reference proteome</keyword>
<reference evidence="3 4" key="1">
    <citation type="submission" date="2016-10" db="EMBL/GenBank/DDBJ databases">
        <authorList>
            <person name="de Groot N.N."/>
        </authorList>
    </citation>
    <scope>NUCLEOTIDE SEQUENCE [LARGE SCALE GENOMIC DNA]</scope>
    <source>
        <strain evidence="3 4">CGMCC 1.10076</strain>
    </source>
</reference>
<protein>
    <submittedName>
        <fullName evidence="3">Uncharacterized protein</fullName>
    </submittedName>
</protein>
<evidence type="ECO:0000313" key="4">
    <source>
        <dbReference type="Proteomes" id="UP000199580"/>
    </source>
</evidence>
<dbReference type="RefSeq" id="WP_091396178.1">
    <property type="nucleotide sequence ID" value="NZ_BKAI01000009.1"/>
</dbReference>
<evidence type="ECO:0000256" key="2">
    <source>
        <dbReference type="SAM" id="SignalP"/>
    </source>
</evidence>
<feature type="chain" id="PRO_5011626799" evidence="2">
    <location>
        <begin position="25"/>
        <end position="281"/>
    </location>
</feature>
<keyword evidence="2" id="KW-0732">Signal</keyword>
<proteinExistence type="predicted"/>
<evidence type="ECO:0000313" key="3">
    <source>
        <dbReference type="EMBL" id="SDK13446.1"/>
    </source>
</evidence>
<sequence>MKKSMFFKSVLLVLFMLASLPNFAQDKVDTVNMLNGEKREGKVLSIGDSMVKFAYKGESLEYEFKKSEVNSIKFASGRTEIITKAPQGTVSAADRKGKIAVLPFEYITNESNSDVQAMGRQLQSDTYNSLRENTSLPNFQDPVTTNSLLAEEGLSPEAARLKRPADLATLLGVEYVVYGIATVTNKGSSTFSSGSTTYNGKETQKTDRNKETTKTSGTVYGSGNAATMVNYNTKIDLKFYDDAGVNRYAQSRESFGSDIDAYHATINYLIKRCPFGSKAKK</sequence>
<name>A0A1G8ZE94_9FLAO</name>